<proteinExistence type="predicted"/>
<organism evidence="1 2">
    <name type="scientific">Polluticaenibacter yanchengensis</name>
    <dbReference type="NCBI Taxonomy" id="3014562"/>
    <lineage>
        <taxon>Bacteria</taxon>
        <taxon>Pseudomonadati</taxon>
        <taxon>Bacteroidota</taxon>
        <taxon>Chitinophagia</taxon>
        <taxon>Chitinophagales</taxon>
        <taxon>Chitinophagaceae</taxon>
        <taxon>Polluticaenibacter</taxon>
    </lineage>
</organism>
<keyword evidence="2" id="KW-1185">Reference proteome</keyword>
<accession>A0ABT4UI53</accession>
<dbReference type="Proteomes" id="UP001210231">
    <property type="component" value="Unassembled WGS sequence"/>
</dbReference>
<evidence type="ECO:0000313" key="1">
    <source>
        <dbReference type="EMBL" id="MDA3614508.1"/>
    </source>
</evidence>
<comment type="caution">
    <text evidence="1">The sequence shown here is derived from an EMBL/GenBank/DDBJ whole genome shotgun (WGS) entry which is preliminary data.</text>
</comment>
<gene>
    <name evidence="1" type="ORF">O3P16_06785</name>
</gene>
<dbReference type="RefSeq" id="WP_407030834.1">
    <property type="nucleotide sequence ID" value="NZ_JAQGEF010000006.1"/>
</dbReference>
<evidence type="ECO:0000313" key="2">
    <source>
        <dbReference type="Proteomes" id="UP001210231"/>
    </source>
</evidence>
<dbReference type="Pfam" id="PF14135">
    <property type="entry name" value="DUF4302"/>
    <property type="match status" value="1"/>
</dbReference>
<dbReference type="PROSITE" id="PS51257">
    <property type="entry name" value="PROKAR_LIPOPROTEIN"/>
    <property type="match status" value="1"/>
</dbReference>
<dbReference type="InterPro" id="IPR025396">
    <property type="entry name" value="DUF4302"/>
</dbReference>
<name>A0ABT4UI53_9BACT</name>
<sequence>MKKNIIYVFAVITLLFGCKKNDEYIFDQSPDERVNKVLDDLQAKLANAPNGWKAVLTSAANVDYNFYFDFNNENRVKMISDFTKESSTDLKESSYRLKAMQQPALIFDTYSYIHIIADPDPNVNGGTPGEGLNSDFEFAYSPTNNTAKGDSLFFTGRFKGSKLVLVPATAAEETSILGGGYAKSWDFHTISAYNTYRYGGQTYSWNIGGKIFTYFKRFTLGSTTYDINESTFDPFAKNITISWLDAGVVKSATSAYSFGLNAVNFKTPLVLNGVTLNSLGNFVWSDANTSLTANVNAGTQTITIAGAAAPLLNNPNLPAEFRNNSINQDTYYESDYGFFRDGVYNAFGIDQLTITNGRYYNMIYWAEYGSNYDLVAPLFVVNGALNLAFGFAGINNNAANPIVKNGMLSLAASGTVGTNPTTASWQNTMTLLRAAGGHYIVKKNSTNYDMVSADGRSWISWSLD</sequence>
<reference evidence="1 2" key="1">
    <citation type="submission" date="2022-12" db="EMBL/GenBank/DDBJ databases">
        <title>Chitinophagaceae gen. sp. nov., a new member of the family Chitinophagaceae, isolated from soil in a chemical factory.</title>
        <authorList>
            <person name="Ke Z."/>
        </authorList>
    </citation>
    <scope>NUCLEOTIDE SEQUENCE [LARGE SCALE GENOMIC DNA]</scope>
    <source>
        <strain evidence="1 2">LY-5</strain>
    </source>
</reference>
<protein>
    <submittedName>
        <fullName evidence="1">DUF4302 domain-containing protein</fullName>
    </submittedName>
</protein>
<dbReference type="EMBL" id="JAQGEF010000006">
    <property type="protein sequence ID" value="MDA3614508.1"/>
    <property type="molecule type" value="Genomic_DNA"/>
</dbReference>